<gene>
    <name evidence="1" type="ORF">ACH5RR_024818</name>
</gene>
<reference evidence="1 2" key="1">
    <citation type="submission" date="2024-11" db="EMBL/GenBank/DDBJ databases">
        <title>A near-complete genome assembly of Cinchona calisaya.</title>
        <authorList>
            <person name="Lian D.C."/>
            <person name="Zhao X.W."/>
            <person name="Wei L."/>
        </authorList>
    </citation>
    <scope>NUCLEOTIDE SEQUENCE [LARGE SCALE GENOMIC DNA]</scope>
    <source>
        <tissue evidence="1">Nenye</tissue>
    </source>
</reference>
<sequence>MNLLALNKNPLCDNAFTRLYTYTTVESDLEAALQKAETAWKEKSTASVVVINAKIRQTKARLLEEVPKLQRLAVEKVKGLSGVEPAARNYLVLALPDRTRAIPVYQMEQAAAPKQSEWHWIDTFFCWMRLTPRASALQTFVYRHAAFVLCRSNYGADIIQCPEPEISTLASLSSLRQRDSLEKIDTSGYKEKVPIHFALILSYLEL</sequence>
<organism evidence="1 2">
    <name type="scientific">Cinchona calisaya</name>
    <dbReference type="NCBI Taxonomy" id="153742"/>
    <lineage>
        <taxon>Eukaryota</taxon>
        <taxon>Viridiplantae</taxon>
        <taxon>Streptophyta</taxon>
        <taxon>Embryophyta</taxon>
        <taxon>Tracheophyta</taxon>
        <taxon>Spermatophyta</taxon>
        <taxon>Magnoliopsida</taxon>
        <taxon>eudicotyledons</taxon>
        <taxon>Gunneridae</taxon>
        <taxon>Pentapetalae</taxon>
        <taxon>asterids</taxon>
        <taxon>lamiids</taxon>
        <taxon>Gentianales</taxon>
        <taxon>Rubiaceae</taxon>
        <taxon>Cinchonoideae</taxon>
        <taxon>Cinchoneae</taxon>
        <taxon>Cinchona</taxon>
    </lineage>
</organism>
<dbReference type="Proteomes" id="UP001630127">
    <property type="component" value="Unassembled WGS sequence"/>
</dbReference>
<evidence type="ECO:0000313" key="2">
    <source>
        <dbReference type="Proteomes" id="UP001630127"/>
    </source>
</evidence>
<accession>A0ABD2YYP0</accession>
<evidence type="ECO:0000313" key="1">
    <source>
        <dbReference type="EMBL" id="KAL3512101.1"/>
    </source>
</evidence>
<name>A0ABD2YYP0_9GENT</name>
<proteinExistence type="predicted"/>
<comment type="caution">
    <text evidence="1">The sequence shown here is derived from an EMBL/GenBank/DDBJ whole genome shotgun (WGS) entry which is preliminary data.</text>
</comment>
<dbReference type="EMBL" id="JBJUIK010000011">
    <property type="protein sequence ID" value="KAL3512101.1"/>
    <property type="molecule type" value="Genomic_DNA"/>
</dbReference>
<keyword evidence="2" id="KW-1185">Reference proteome</keyword>
<dbReference type="AlphaFoldDB" id="A0ABD2YYP0"/>
<protein>
    <submittedName>
        <fullName evidence="1">Uncharacterized protein</fullName>
    </submittedName>
</protein>